<reference evidence="8 9" key="1">
    <citation type="submission" date="2018-11" db="EMBL/GenBank/DDBJ databases">
        <title>Sequencing the genomes of 1000 actinobacteria strains.</title>
        <authorList>
            <person name="Klenk H.-P."/>
        </authorList>
    </citation>
    <scope>NUCLEOTIDE SEQUENCE [LARGE SCALE GENOMIC DNA]</scope>
    <source>
        <strain evidence="8 9">DSM 11294</strain>
    </source>
</reference>
<evidence type="ECO:0000256" key="5">
    <source>
        <dbReference type="SAM" id="MobiDB-lite"/>
    </source>
</evidence>
<feature type="transmembrane region" description="Helical" evidence="6">
    <location>
        <begin position="279"/>
        <end position="307"/>
    </location>
</feature>
<evidence type="ECO:0000256" key="4">
    <source>
        <dbReference type="ARBA" id="ARBA00023136"/>
    </source>
</evidence>
<accession>A0A3N2BA19</accession>
<keyword evidence="9" id="KW-1185">Reference proteome</keyword>
<gene>
    <name evidence="8" type="ORF">EDD31_0444</name>
</gene>
<feature type="transmembrane region" description="Helical" evidence="6">
    <location>
        <begin position="327"/>
        <end position="348"/>
    </location>
</feature>
<evidence type="ECO:0000313" key="8">
    <source>
        <dbReference type="EMBL" id="ROR72097.1"/>
    </source>
</evidence>
<dbReference type="GO" id="GO:0016020">
    <property type="term" value="C:membrane"/>
    <property type="evidence" value="ECO:0007669"/>
    <property type="project" value="UniProtKB-SubCell"/>
</dbReference>
<name>A0A3N2BA19_9MICO</name>
<feature type="region of interest" description="Disordered" evidence="5">
    <location>
        <begin position="1"/>
        <end position="28"/>
    </location>
</feature>
<organism evidence="8 9">
    <name type="scientific">Bogoriella caseilytica</name>
    <dbReference type="NCBI Taxonomy" id="56055"/>
    <lineage>
        <taxon>Bacteria</taxon>
        <taxon>Bacillati</taxon>
        <taxon>Actinomycetota</taxon>
        <taxon>Actinomycetes</taxon>
        <taxon>Micrococcales</taxon>
        <taxon>Bogoriellaceae</taxon>
        <taxon>Bogoriella</taxon>
    </lineage>
</organism>
<dbReference type="Pfam" id="PF12698">
    <property type="entry name" value="ABC2_membrane_3"/>
    <property type="match status" value="1"/>
</dbReference>
<feature type="compositionally biased region" description="Polar residues" evidence="5">
    <location>
        <begin position="1"/>
        <end position="13"/>
    </location>
</feature>
<dbReference type="RefSeq" id="WP_245990768.1">
    <property type="nucleotide sequence ID" value="NZ_RKHK01000001.1"/>
</dbReference>
<dbReference type="EMBL" id="RKHK01000001">
    <property type="protein sequence ID" value="ROR72097.1"/>
    <property type="molecule type" value="Genomic_DNA"/>
</dbReference>
<dbReference type="AlphaFoldDB" id="A0A3N2BA19"/>
<feature type="transmembrane region" description="Helical" evidence="6">
    <location>
        <begin position="50"/>
        <end position="71"/>
    </location>
</feature>
<dbReference type="InterPro" id="IPR013525">
    <property type="entry name" value="ABC2_TM"/>
</dbReference>
<sequence>MSAPVQSPAETRTSAAGSGAAGGGAHSSPVARPWLTVALREMAVKLTDRNYIIGIVVTVAMIAGASVFSAWMNSRTAEYVVAVAGAEEATVAQAGEAFLGEDDVIAVIDSGSPEAARQAVEDGEAEAALIRDGQDWTLTGLSDVPENLRAALTQAVSAETMAANAAAAGTTVDELTAGSELTVDLLESDSEDPFIARIVGFAFAFLFYMAAIMFGMTIATSVLEEKQNRVVEILATAVPIRHLLMGKVIGNSVLAFAQIIIFAATGLLALTFTDLVADIGFILTSAGWFMVFFAVGFFALAAVWGVLGSMASRTEDLNSNSTPVMMVIFLATFIGAFASGTILTVASYVPLVSTTAMPIRMLSESVPLWQVLLVLAGNVLTAYLLVRLAAAVYQRAVLQSGTALGWRQALRVET</sequence>
<comment type="caution">
    <text evidence="8">The sequence shown here is derived from an EMBL/GenBank/DDBJ whole genome shotgun (WGS) entry which is preliminary data.</text>
</comment>
<evidence type="ECO:0000256" key="6">
    <source>
        <dbReference type="SAM" id="Phobius"/>
    </source>
</evidence>
<keyword evidence="3 6" id="KW-1133">Transmembrane helix</keyword>
<feature type="domain" description="ABC-2 type transporter transmembrane" evidence="7">
    <location>
        <begin position="53"/>
        <end position="389"/>
    </location>
</feature>
<proteinExistence type="predicted"/>
<feature type="transmembrane region" description="Helical" evidence="6">
    <location>
        <begin position="368"/>
        <end position="386"/>
    </location>
</feature>
<comment type="subcellular location">
    <subcellularLocation>
        <location evidence="1">Membrane</location>
        <topology evidence="1">Multi-pass membrane protein</topology>
    </subcellularLocation>
</comment>
<protein>
    <submittedName>
        <fullName evidence="8">ABC-2 type transport system permease protein</fullName>
    </submittedName>
</protein>
<evidence type="ECO:0000256" key="1">
    <source>
        <dbReference type="ARBA" id="ARBA00004141"/>
    </source>
</evidence>
<keyword evidence="2 6" id="KW-0812">Transmembrane</keyword>
<feature type="transmembrane region" description="Helical" evidence="6">
    <location>
        <begin position="253"/>
        <end position="273"/>
    </location>
</feature>
<evidence type="ECO:0000256" key="3">
    <source>
        <dbReference type="ARBA" id="ARBA00022989"/>
    </source>
</evidence>
<dbReference type="GO" id="GO:0140359">
    <property type="term" value="F:ABC-type transporter activity"/>
    <property type="evidence" value="ECO:0007669"/>
    <property type="project" value="InterPro"/>
</dbReference>
<evidence type="ECO:0000256" key="2">
    <source>
        <dbReference type="ARBA" id="ARBA00022692"/>
    </source>
</evidence>
<feature type="transmembrane region" description="Helical" evidence="6">
    <location>
        <begin position="194"/>
        <end position="219"/>
    </location>
</feature>
<evidence type="ECO:0000259" key="7">
    <source>
        <dbReference type="Pfam" id="PF12698"/>
    </source>
</evidence>
<evidence type="ECO:0000313" key="9">
    <source>
        <dbReference type="Proteomes" id="UP000280668"/>
    </source>
</evidence>
<keyword evidence="4 6" id="KW-0472">Membrane</keyword>
<dbReference type="Proteomes" id="UP000280668">
    <property type="component" value="Unassembled WGS sequence"/>
</dbReference>